<dbReference type="AlphaFoldDB" id="A0A834X3W7"/>
<keyword evidence="2" id="KW-1185">Reference proteome</keyword>
<protein>
    <submittedName>
        <fullName evidence="1">Uncharacterized protein</fullName>
    </submittedName>
</protein>
<reference evidence="1" key="1">
    <citation type="submission" date="2020-09" db="EMBL/GenBank/DDBJ databases">
        <title>Genome-Enabled Discovery of Anthraquinone Biosynthesis in Senna tora.</title>
        <authorList>
            <person name="Kang S.-H."/>
            <person name="Pandey R.P."/>
            <person name="Lee C.-M."/>
            <person name="Sim J.-S."/>
            <person name="Jeong J.-T."/>
            <person name="Choi B.-S."/>
            <person name="Jung M."/>
            <person name="Ginzburg D."/>
            <person name="Zhao K."/>
            <person name="Won S.Y."/>
            <person name="Oh T.-J."/>
            <person name="Yu Y."/>
            <person name="Kim N.-H."/>
            <person name="Lee O.R."/>
            <person name="Lee T.-H."/>
            <person name="Bashyal P."/>
            <person name="Kim T.-S."/>
            <person name="Lee W.-H."/>
            <person name="Kawkins C."/>
            <person name="Kim C.-K."/>
            <person name="Kim J.S."/>
            <person name="Ahn B.O."/>
            <person name="Rhee S.Y."/>
            <person name="Sohng J.K."/>
        </authorList>
    </citation>
    <scope>NUCLEOTIDE SEQUENCE</scope>
    <source>
        <tissue evidence="1">Leaf</tissue>
    </source>
</reference>
<comment type="caution">
    <text evidence="1">The sequence shown here is derived from an EMBL/GenBank/DDBJ whole genome shotgun (WGS) entry which is preliminary data.</text>
</comment>
<organism evidence="1 2">
    <name type="scientific">Senna tora</name>
    <dbReference type="NCBI Taxonomy" id="362788"/>
    <lineage>
        <taxon>Eukaryota</taxon>
        <taxon>Viridiplantae</taxon>
        <taxon>Streptophyta</taxon>
        <taxon>Embryophyta</taxon>
        <taxon>Tracheophyta</taxon>
        <taxon>Spermatophyta</taxon>
        <taxon>Magnoliopsida</taxon>
        <taxon>eudicotyledons</taxon>
        <taxon>Gunneridae</taxon>
        <taxon>Pentapetalae</taxon>
        <taxon>rosids</taxon>
        <taxon>fabids</taxon>
        <taxon>Fabales</taxon>
        <taxon>Fabaceae</taxon>
        <taxon>Caesalpinioideae</taxon>
        <taxon>Cassia clade</taxon>
        <taxon>Senna</taxon>
    </lineage>
</organism>
<gene>
    <name evidence="1" type="ORF">G2W53_006057</name>
</gene>
<dbReference type="EMBL" id="JAAIUW010000003">
    <property type="protein sequence ID" value="KAF7837575.1"/>
    <property type="molecule type" value="Genomic_DNA"/>
</dbReference>
<evidence type="ECO:0000313" key="2">
    <source>
        <dbReference type="Proteomes" id="UP000634136"/>
    </source>
</evidence>
<sequence>MLFNKNEETRGLAGNRVRSIRFARAASSHFVKLPDLT</sequence>
<accession>A0A834X3W7</accession>
<proteinExistence type="predicted"/>
<dbReference type="Proteomes" id="UP000634136">
    <property type="component" value="Unassembled WGS sequence"/>
</dbReference>
<name>A0A834X3W7_9FABA</name>
<evidence type="ECO:0000313" key="1">
    <source>
        <dbReference type="EMBL" id="KAF7837575.1"/>
    </source>
</evidence>